<comment type="caution">
    <text evidence="1">The sequence shown here is derived from an EMBL/GenBank/DDBJ whole genome shotgun (WGS) entry which is preliminary data.</text>
</comment>
<organism evidence="1 2">
    <name type="scientific">Penicillium freii</name>
    <dbReference type="NCBI Taxonomy" id="48697"/>
    <lineage>
        <taxon>Eukaryota</taxon>
        <taxon>Fungi</taxon>
        <taxon>Dikarya</taxon>
        <taxon>Ascomycota</taxon>
        <taxon>Pezizomycotina</taxon>
        <taxon>Eurotiomycetes</taxon>
        <taxon>Eurotiomycetidae</taxon>
        <taxon>Eurotiales</taxon>
        <taxon>Aspergillaceae</taxon>
        <taxon>Penicillium</taxon>
    </lineage>
</organism>
<dbReference type="EMBL" id="LLXE01000366">
    <property type="protein sequence ID" value="KUM57422.1"/>
    <property type="molecule type" value="Genomic_DNA"/>
</dbReference>
<name>A0A101MBA0_PENFR</name>
<evidence type="ECO:0000313" key="2">
    <source>
        <dbReference type="Proteomes" id="UP000055045"/>
    </source>
</evidence>
<sequence>MLGERDAQLDAEESTSSGKPIWRSVYSLMRCDSSTCQHGPHGWVDPMGKKHYPLKSHHIKRLISHVEKGGVLESHKDVPEAVRDELYREEQDRLERDRRKGGHVTGAGLPYPPINIHLSSSQSAPHGLEISDPKAANNLQLPSSLDIPGMRDVVVKEYSEWQVSNVENDSLKTAFREVCDVMLENGLDLEQVYRDQDPTFFIAKGIKIGIARRFVEDIGKWVQNVKNAIPVLELI</sequence>
<evidence type="ECO:0000313" key="1">
    <source>
        <dbReference type="EMBL" id="KUM57422.1"/>
    </source>
</evidence>
<reference evidence="1 2" key="1">
    <citation type="submission" date="2015-10" db="EMBL/GenBank/DDBJ databases">
        <title>Genome sequencing of Penicillium freii.</title>
        <authorList>
            <person name="Nguyen H.D."/>
            <person name="Visagie C.M."/>
            <person name="Seifert K.A."/>
        </authorList>
    </citation>
    <scope>NUCLEOTIDE SEQUENCE [LARGE SCALE GENOMIC DNA]</scope>
    <source>
        <strain evidence="1 2">DAOM 242723</strain>
    </source>
</reference>
<protein>
    <submittedName>
        <fullName evidence="1">Uncharacterized protein</fullName>
    </submittedName>
</protein>
<dbReference type="Proteomes" id="UP000055045">
    <property type="component" value="Unassembled WGS sequence"/>
</dbReference>
<dbReference type="AlphaFoldDB" id="A0A101MBA0"/>
<accession>A0A101MBA0</accession>
<dbReference type="STRING" id="48697.A0A101MBA0"/>
<keyword evidence="2" id="KW-1185">Reference proteome</keyword>
<gene>
    <name evidence="1" type="ORF">ACN42_g9767</name>
</gene>
<proteinExistence type="predicted"/>